<dbReference type="EC" id="3.4.21.89" evidence="3 7"/>
<dbReference type="PROSITE" id="PS00761">
    <property type="entry name" value="SPASE_I_3"/>
    <property type="match status" value="1"/>
</dbReference>
<dbReference type="OrthoDB" id="9802919at2"/>
<dbReference type="InterPro" id="IPR000223">
    <property type="entry name" value="Pept_S26A_signal_pept_1"/>
</dbReference>
<evidence type="ECO:0000256" key="5">
    <source>
        <dbReference type="ARBA" id="ARBA00022801"/>
    </source>
</evidence>
<dbReference type="Gene3D" id="2.10.109.10">
    <property type="entry name" value="Umud Fragment, subunit A"/>
    <property type="match status" value="2"/>
</dbReference>
<dbReference type="GO" id="GO:0016020">
    <property type="term" value="C:membrane"/>
    <property type="evidence" value="ECO:0007669"/>
    <property type="project" value="UniProtKB-SubCell"/>
</dbReference>
<evidence type="ECO:0000256" key="1">
    <source>
        <dbReference type="ARBA" id="ARBA00000677"/>
    </source>
</evidence>
<dbReference type="RefSeq" id="WP_111590570.1">
    <property type="nucleotide sequence ID" value="NZ_QLMA01000001.1"/>
</dbReference>
<dbReference type="PANTHER" id="PTHR43390">
    <property type="entry name" value="SIGNAL PEPTIDASE I"/>
    <property type="match status" value="1"/>
</dbReference>
<evidence type="ECO:0000256" key="2">
    <source>
        <dbReference type="ARBA" id="ARBA00009370"/>
    </source>
</evidence>
<gene>
    <name evidence="9" type="ORF">CLV59_101669</name>
</gene>
<keyword evidence="5 7" id="KW-0378">Hydrolase</keyword>
<reference evidence="9 10" key="1">
    <citation type="submission" date="2018-06" db="EMBL/GenBank/DDBJ databases">
        <title>Genomic Encyclopedia of Archaeal and Bacterial Type Strains, Phase II (KMG-II): from individual species to whole genera.</title>
        <authorList>
            <person name="Goeker M."/>
        </authorList>
    </citation>
    <scope>NUCLEOTIDE SEQUENCE [LARGE SCALE GENOMIC DNA]</scope>
    <source>
        <strain evidence="9 10">DSM 29821</strain>
    </source>
</reference>
<comment type="caution">
    <text evidence="9">The sequence shown here is derived from an EMBL/GenBank/DDBJ whole genome shotgun (WGS) entry which is preliminary data.</text>
</comment>
<keyword evidence="7" id="KW-1133">Transmembrane helix</keyword>
<evidence type="ECO:0000256" key="7">
    <source>
        <dbReference type="RuleBase" id="RU362042"/>
    </source>
</evidence>
<feature type="active site" evidence="6">
    <location>
        <position position="165"/>
    </location>
</feature>
<keyword evidence="7" id="KW-0472">Membrane</keyword>
<evidence type="ECO:0000256" key="6">
    <source>
        <dbReference type="PIRSR" id="PIRSR600223-1"/>
    </source>
</evidence>
<dbReference type="InterPro" id="IPR019533">
    <property type="entry name" value="Peptidase_S26"/>
</dbReference>
<dbReference type="InterPro" id="IPR019758">
    <property type="entry name" value="Pept_S26A_signal_pept_1_CS"/>
</dbReference>
<comment type="similarity">
    <text evidence="2 7">Belongs to the peptidase S26 family.</text>
</comment>
<comment type="subcellular location">
    <subcellularLocation>
        <location evidence="7">Membrane</location>
        <topology evidence="7">Single-pass type II membrane protein</topology>
    </subcellularLocation>
</comment>
<feature type="domain" description="Peptidase S26" evidence="8">
    <location>
        <begin position="333"/>
        <end position="368"/>
    </location>
</feature>
<evidence type="ECO:0000313" key="10">
    <source>
        <dbReference type="Proteomes" id="UP000249819"/>
    </source>
</evidence>
<protein>
    <recommendedName>
        <fullName evidence="4 7">Signal peptidase I</fullName>
        <ecNumber evidence="3 7">3.4.21.89</ecNumber>
    </recommendedName>
</protein>
<feature type="domain" description="Peptidase S26" evidence="8">
    <location>
        <begin position="21"/>
        <end position="190"/>
    </location>
</feature>
<name>A0A327WJE8_9BACT</name>
<dbReference type="InterPro" id="IPR036286">
    <property type="entry name" value="LexA/Signal_pep-like_sf"/>
</dbReference>
<dbReference type="EMBL" id="QLMA01000001">
    <property type="protein sequence ID" value="RAJ87904.1"/>
    <property type="molecule type" value="Genomic_DNA"/>
</dbReference>
<dbReference type="Proteomes" id="UP000249819">
    <property type="component" value="Unassembled WGS sequence"/>
</dbReference>
<proteinExistence type="inferred from homology"/>
<feature type="transmembrane region" description="Helical" evidence="7">
    <location>
        <begin position="24"/>
        <end position="48"/>
    </location>
</feature>
<keyword evidence="7" id="KW-0645">Protease</keyword>
<dbReference type="GO" id="GO:0006465">
    <property type="term" value="P:signal peptide processing"/>
    <property type="evidence" value="ECO:0007669"/>
    <property type="project" value="InterPro"/>
</dbReference>
<sequence length="386" mass="44691">MKFFSPRKPAANTEKKKKSLLREWIDAVVFAVIVATLIRTFLFEAFVIPSPSMEQTLLVNDYIFVSKVSYGPRIPNTPLAIPFTNATMPFFVGVKPYSTAVKWPFMRLPGFGKPKRNDVIVFNLPIGDSVLLNKKGEEVDYYHELYKERYLLDVRPVDKRATWIKRCIGLPGDTITIRDAMISVNGQPQVLPPTSELKYVIIDNSCKTLPDSLRKALRIDSNFYQFYADSTKTLYNLTAEASEKLRKMGYRMEVFLSTEKDRRMFPYDTMYAWNRDHYGPVYVPKKGDVVQLTNENIGLYTRIIASYEGNKLDTTKGRILINGVPASSYKFKMNYYWMMGDNRHNSEDSRYWGFLPEDHIVGKASLIWLSVGPGNIRWRRMLHFIQ</sequence>
<keyword evidence="10" id="KW-1185">Reference proteome</keyword>
<dbReference type="AlphaFoldDB" id="A0A327WJE8"/>
<organism evidence="9 10">
    <name type="scientific">Chitinophaga dinghuensis</name>
    <dbReference type="NCBI Taxonomy" id="1539050"/>
    <lineage>
        <taxon>Bacteria</taxon>
        <taxon>Pseudomonadati</taxon>
        <taxon>Bacteroidota</taxon>
        <taxon>Chitinophagia</taxon>
        <taxon>Chitinophagales</taxon>
        <taxon>Chitinophagaceae</taxon>
        <taxon>Chitinophaga</taxon>
    </lineage>
</organism>
<feature type="active site" evidence="6">
    <location>
        <position position="52"/>
    </location>
</feature>
<dbReference type="GO" id="GO:0004252">
    <property type="term" value="F:serine-type endopeptidase activity"/>
    <property type="evidence" value="ECO:0007669"/>
    <property type="project" value="InterPro"/>
</dbReference>
<dbReference type="GO" id="GO:0009003">
    <property type="term" value="F:signal peptidase activity"/>
    <property type="evidence" value="ECO:0007669"/>
    <property type="project" value="UniProtKB-EC"/>
</dbReference>
<dbReference type="NCBIfam" id="TIGR02227">
    <property type="entry name" value="sigpep_I_bact"/>
    <property type="match status" value="2"/>
</dbReference>
<dbReference type="Pfam" id="PF10502">
    <property type="entry name" value="Peptidase_S26"/>
    <property type="match status" value="2"/>
</dbReference>
<dbReference type="PRINTS" id="PR00727">
    <property type="entry name" value="LEADERPTASE"/>
</dbReference>
<keyword evidence="7" id="KW-0812">Transmembrane</keyword>
<evidence type="ECO:0000259" key="8">
    <source>
        <dbReference type="Pfam" id="PF10502"/>
    </source>
</evidence>
<evidence type="ECO:0000256" key="3">
    <source>
        <dbReference type="ARBA" id="ARBA00013208"/>
    </source>
</evidence>
<dbReference type="PANTHER" id="PTHR43390:SF1">
    <property type="entry name" value="CHLOROPLAST PROCESSING PEPTIDASE"/>
    <property type="match status" value="1"/>
</dbReference>
<accession>A0A327WJE8</accession>
<evidence type="ECO:0000313" key="9">
    <source>
        <dbReference type="EMBL" id="RAJ87904.1"/>
    </source>
</evidence>
<evidence type="ECO:0000256" key="4">
    <source>
        <dbReference type="ARBA" id="ARBA00019232"/>
    </source>
</evidence>
<dbReference type="SUPFAM" id="SSF51306">
    <property type="entry name" value="LexA/Signal peptidase"/>
    <property type="match status" value="2"/>
</dbReference>
<comment type="catalytic activity">
    <reaction evidence="1 7">
        <text>Cleavage of hydrophobic, N-terminal signal or leader sequences from secreted and periplasmic proteins.</text>
        <dbReference type="EC" id="3.4.21.89"/>
    </reaction>
</comment>
<dbReference type="CDD" id="cd06530">
    <property type="entry name" value="S26_SPase_I"/>
    <property type="match status" value="2"/>
</dbReference>